<evidence type="ECO:0000313" key="4">
    <source>
        <dbReference type="EMBL" id="KAJ6248147.1"/>
    </source>
</evidence>
<sequence>MTEKELKMYEKKIKKVQSQLNENKENVGEEASQSIINYTNSIEDPLSPNFDQDKNPWTKQPKKKGSGCGIL</sequence>
<dbReference type="EMBL" id="JANTQA010000072">
    <property type="protein sequence ID" value="KAJ3424263.1"/>
    <property type="molecule type" value="Genomic_DNA"/>
</dbReference>
<feature type="domain" description="G protein gamma" evidence="2">
    <location>
        <begin position="5"/>
        <end position="70"/>
    </location>
</feature>
<dbReference type="InterPro" id="IPR036284">
    <property type="entry name" value="GGL_sf"/>
</dbReference>
<dbReference type="Gene3D" id="4.10.260.10">
    <property type="entry name" value="Transducin (heterotrimeric G protein), gamma chain"/>
    <property type="match status" value="1"/>
</dbReference>
<evidence type="ECO:0000259" key="2">
    <source>
        <dbReference type="Pfam" id="PF00631"/>
    </source>
</evidence>
<accession>A0AAV7Y9U0</accession>
<dbReference type="Proteomes" id="UP001146793">
    <property type="component" value="Unassembled WGS sequence"/>
</dbReference>
<dbReference type="InterPro" id="IPR015898">
    <property type="entry name" value="G-protein_gamma-like_dom"/>
</dbReference>
<organism evidence="3 5">
    <name type="scientific">Anaeramoeba flamelloides</name>
    <dbReference type="NCBI Taxonomy" id="1746091"/>
    <lineage>
        <taxon>Eukaryota</taxon>
        <taxon>Metamonada</taxon>
        <taxon>Anaeramoebidae</taxon>
        <taxon>Anaeramoeba</taxon>
    </lineage>
</organism>
<evidence type="ECO:0000313" key="6">
    <source>
        <dbReference type="Proteomes" id="UP001150062"/>
    </source>
</evidence>
<comment type="caution">
    <text evidence="3">The sequence shown here is derived from an EMBL/GenBank/DDBJ whole genome shotgun (WGS) entry which is preliminary data.</text>
</comment>
<reference evidence="3" key="2">
    <citation type="submission" date="2022-08" db="EMBL/GenBank/DDBJ databases">
        <title>Novel sulphate-reducing endosymbionts in the free-living metamonad Anaeramoeba.</title>
        <authorList>
            <person name="Jerlstrom-Hultqvist J."/>
            <person name="Cepicka I."/>
            <person name="Gallot-Lavallee L."/>
            <person name="Salas-Leiva D."/>
            <person name="Curtis B.A."/>
            <person name="Zahonova K."/>
            <person name="Pipaliya S."/>
            <person name="Dacks J."/>
            <person name="Roger A.J."/>
        </authorList>
    </citation>
    <scope>NUCLEOTIDE SEQUENCE</scope>
    <source>
        <strain evidence="3">Busselton2</strain>
    </source>
</reference>
<name>A0AAV7Y9U0_9EUKA</name>
<proteinExistence type="predicted"/>
<protein>
    <submittedName>
        <fullName evidence="3">Guanine nucleotide-binding protein subunit gamma</fullName>
    </submittedName>
</protein>
<reference evidence="4" key="1">
    <citation type="submission" date="2022-08" db="EMBL/GenBank/DDBJ databases">
        <title>Novel sulfate-reducing endosymbionts in the free-living metamonad Anaeramoeba.</title>
        <authorList>
            <person name="Jerlstrom-Hultqvist J."/>
            <person name="Cepicka I."/>
            <person name="Gallot-Lavallee L."/>
            <person name="Salas-Leiva D."/>
            <person name="Curtis B.A."/>
            <person name="Zahonova K."/>
            <person name="Pipaliya S."/>
            <person name="Dacks J."/>
            <person name="Roger A.J."/>
        </authorList>
    </citation>
    <scope>NUCLEOTIDE SEQUENCE</scope>
    <source>
        <strain evidence="4">Schooner1</strain>
    </source>
</reference>
<feature type="region of interest" description="Disordered" evidence="1">
    <location>
        <begin position="38"/>
        <end position="71"/>
    </location>
</feature>
<dbReference type="Proteomes" id="UP001150062">
    <property type="component" value="Unassembled WGS sequence"/>
</dbReference>
<evidence type="ECO:0000313" key="3">
    <source>
        <dbReference type="EMBL" id="KAJ3424263.1"/>
    </source>
</evidence>
<dbReference type="Pfam" id="PF00631">
    <property type="entry name" value="G-gamma"/>
    <property type="match status" value="1"/>
</dbReference>
<evidence type="ECO:0000313" key="5">
    <source>
        <dbReference type="Proteomes" id="UP001146793"/>
    </source>
</evidence>
<evidence type="ECO:0000256" key="1">
    <source>
        <dbReference type="SAM" id="MobiDB-lite"/>
    </source>
</evidence>
<dbReference type="AlphaFoldDB" id="A0AAV7Y9U0"/>
<gene>
    <name evidence="3" type="ORF">M0812_28980</name>
    <name evidence="4" type="ORF">M0813_17805</name>
</gene>
<dbReference type="SUPFAM" id="SSF48670">
    <property type="entry name" value="Transducin (heterotrimeric G protein), gamma chain"/>
    <property type="match status" value="1"/>
</dbReference>
<keyword evidence="6" id="KW-1185">Reference proteome</keyword>
<dbReference type="EMBL" id="JAOAOG010000116">
    <property type="protein sequence ID" value="KAJ6248147.1"/>
    <property type="molecule type" value="Genomic_DNA"/>
</dbReference>
<dbReference type="GO" id="GO:0007186">
    <property type="term" value="P:G protein-coupled receptor signaling pathway"/>
    <property type="evidence" value="ECO:0007669"/>
    <property type="project" value="InterPro"/>
</dbReference>